<comment type="caution">
    <text evidence="2">The sequence shown here is derived from an EMBL/GenBank/DDBJ whole genome shotgun (WGS) entry which is preliminary data.</text>
</comment>
<dbReference type="CDD" id="cd06257">
    <property type="entry name" value="DnaJ"/>
    <property type="match status" value="1"/>
</dbReference>
<dbReference type="Proteomes" id="UP000886520">
    <property type="component" value="Chromosome 11"/>
</dbReference>
<dbReference type="InterPro" id="IPR044648">
    <property type="entry name" value="JJJ1_plant"/>
</dbReference>
<evidence type="ECO:0000313" key="2">
    <source>
        <dbReference type="EMBL" id="KAI5073458.1"/>
    </source>
</evidence>
<feature type="domain" description="J" evidence="1">
    <location>
        <begin position="6"/>
        <end position="70"/>
    </location>
</feature>
<dbReference type="Gene3D" id="1.10.287.110">
    <property type="entry name" value="DnaJ domain"/>
    <property type="match status" value="1"/>
</dbReference>
<accession>A0A9D4UUA8</accession>
<organism evidence="2 3">
    <name type="scientific">Adiantum capillus-veneris</name>
    <name type="common">Maidenhair fern</name>
    <dbReference type="NCBI Taxonomy" id="13818"/>
    <lineage>
        <taxon>Eukaryota</taxon>
        <taxon>Viridiplantae</taxon>
        <taxon>Streptophyta</taxon>
        <taxon>Embryophyta</taxon>
        <taxon>Tracheophyta</taxon>
        <taxon>Polypodiopsida</taxon>
        <taxon>Polypodiidae</taxon>
        <taxon>Polypodiales</taxon>
        <taxon>Pteridineae</taxon>
        <taxon>Pteridaceae</taxon>
        <taxon>Vittarioideae</taxon>
        <taxon>Adiantum</taxon>
    </lineage>
</organism>
<dbReference type="SMART" id="SM00271">
    <property type="entry name" value="DnaJ"/>
    <property type="match status" value="1"/>
</dbReference>
<dbReference type="AlphaFoldDB" id="A0A9D4UUA8"/>
<dbReference type="InterPro" id="IPR036869">
    <property type="entry name" value="J_dom_sf"/>
</dbReference>
<dbReference type="SUPFAM" id="SSF46565">
    <property type="entry name" value="Chaperone J-domain"/>
    <property type="match status" value="1"/>
</dbReference>
<dbReference type="OrthoDB" id="10250354at2759"/>
<dbReference type="EMBL" id="JABFUD020000011">
    <property type="protein sequence ID" value="KAI5073458.1"/>
    <property type="molecule type" value="Genomic_DNA"/>
</dbReference>
<dbReference type="PROSITE" id="PS50076">
    <property type="entry name" value="DNAJ_2"/>
    <property type="match status" value="1"/>
</dbReference>
<proteinExistence type="predicted"/>
<evidence type="ECO:0000259" key="1">
    <source>
        <dbReference type="PROSITE" id="PS50076"/>
    </source>
</evidence>
<protein>
    <recommendedName>
        <fullName evidence="1">J domain-containing protein</fullName>
    </recommendedName>
</protein>
<dbReference type="PRINTS" id="PR00625">
    <property type="entry name" value="JDOMAIN"/>
</dbReference>
<sequence>METQKCLYEILGVEATSSNEEIRSAYRKLALKWHPDKTQQTGASAEECQEATIHFQEIGRAYEVLADPSERSCVCGVWGHWKGVLCCLWRTF</sequence>
<name>A0A9D4UUA8_ADICA</name>
<dbReference type="Pfam" id="PF00226">
    <property type="entry name" value="DnaJ"/>
    <property type="match status" value="1"/>
</dbReference>
<keyword evidence="3" id="KW-1185">Reference proteome</keyword>
<gene>
    <name evidence="2" type="ORF">GOP47_0011471</name>
</gene>
<dbReference type="InterPro" id="IPR001623">
    <property type="entry name" value="DnaJ_domain"/>
</dbReference>
<dbReference type="PANTHER" id="PTHR45495">
    <property type="entry name" value="DNAJ PROTEIN JJJ1 HOMOLOG"/>
    <property type="match status" value="1"/>
</dbReference>
<dbReference type="PANTHER" id="PTHR45495:SF1">
    <property type="entry name" value="DNAJ PROTEIN JJJ1 HOMOLOG"/>
    <property type="match status" value="1"/>
</dbReference>
<reference evidence="2" key="1">
    <citation type="submission" date="2021-01" db="EMBL/GenBank/DDBJ databases">
        <title>Adiantum capillus-veneris genome.</title>
        <authorList>
            <person name="Fang Y."/>
            <person name="Liao Q."/>
        </authorList>
    </citation>
    <scope>NUCLEOTIDE SEQUENCE</scope>
    <source>
        <strain evidence="2">H3</strain>
        <tissue evidence="2">Leaf</tissue>
    </source>
</reference>
<evidence type="ECO:0000313" key="3">
    <source>
        <dbReference type="Proteomes" id="UP000886520"/>
    </source>
</evidence>